<organism evidence="2 3">
    <name type="scientific">Anaeramoeba flamelloides</name>
    <dbReference type="NCBI Taxonomy" id="1746091"/>
    <lineage>
        <taxon>Eukaryota</taxon>
        <taxon>Metamonada</taxon>
        <taxon>Anaeramoebidae</taxon>
        <taxon>Anaeramoeba</taxon>
    </lineage>
</organism>
<evidence type="ECO:0000313" key="2">
    <source>
        <dbReference type="EMBL" id="KAJ3427474.1"/>
    </source>
</evidence>
<comment type="caution">
    <text evidence="2">The sequence shown here is derived from an EMBL/GenBank/DDBJ whole genome shotgun (WGS) entry which is preliminary data.</text>
</comment>
<feature type="region of interest" description="Disordered" evidence="1">
    <location>
        <begin position="289"/>
        <end position="344"/>
    </location>
</feature>
<dbReference type="PANTHER" id="PTHR34204:SF2">
    <property type="entry name" value="RNA-BINDING ASCH DOMAIN PROTEIN"/>
    <property type="match status" value="1"/>
</dbReference>
<name>A0AAV7YFL3_9EUKA</name>
<proteinExistence type="predicted"/>
<dbReference type="Proteomes" id="UP001146793">
    <property type="component" value="Unassembled WGS sequence"/>
</dbReference>
<feature type="compositionally biased region" description="Basic and acidic residues" evidence="1">
    <location>
        <begin position="289"/>
        <end position="316"/>
    </location>
</feature>
<evidence type="ECO:0000256" key="1">
    <source>
        <dbReference type="SAM" id="MobiDB-lite"/>
    </source>
</evidence>
<reference evidence="2" key="1">
    <citation type="submission" date="2022-08" db="EMBL/GenBank/DDBJ databases">
        <title>Novel sulphate-reducing endosymbionts in the free-living metamonad Anaeramoeba.</title>
        <authorList>
            <person name="Jerlstrom-Hultqvist J."/>
            <person name="Cepicka I."/>
            <person name="Gallot-Lavallee L."/>
            <person name="Salas-Leiva D."/>
            <person name="Curtis B.A."/>
            <person name="Zahonova K."/>
            <person name="Pipaliya S."/>
            <person name="Dacks J."/>
            <person name="Roger A.J."/>
        </authorList>
    </citation>
    <scope>NUCLEOTIDE SEQUENCE</scope>
    <source>
        <strain evidence="2">Busselton2</strain>
    </source>
</reference>
<accession>A0AAV7YFL3</accession>
<protein>
    <submittedName>
        <fullName evidence="2">RNA-binding asch domain protein</fullName>
    </submittedName>
</protein>
<dbReference type="EMBL" id="JANTQA010000063">
    <property type="protein sequence ID" value="KAJ3427474.1"/>
    <property type="molecule type" value="Genomic_DNA"/>
</dbReference>
<sequence>MTVQQAIFEYLNSIIQEKIVSKVLSCDQAKDLIAIEETNEKIQEKIKTFQDYPSQPLYQEITKNLIKWSEEEEFPIQFPPLKNLPSFDPKKEMDKHTALAKDFVNDPIQKKLESLFNTIGIDGVRSLLKLRTTDGCVKELFPPNLQVLYKAFQKPFLSIKEKKRLKEIQTKSTKIIIIKGKPVEVPLRQTKRKSFKTLTVGARALAKHCHRSGENWWIKGTMRGKMEYQNEVALSCLDRVVKNVVWINIHSITLEKTRDIKLFEIRTLEGYGARWVINKRTNGKEIIQKSQEKKNENENEKEKEKGFGESEKKSENEENEGEEKEKEKEKEMEKEKEKEKEKEIIKTSIKKKFLVEEEEDIVFHGFLEPHQESDGENKNKN</sequence>
<feature type="compositionally biased region" description="Basic and acidic residues" evidence="1">
    <location>
        <begin position="323"/>
        <end position="344"/>
    </location>
</feature>
<dbReference type="AlphaFoldDB" id="A0AAV7YFL3"/>
<dbReference type="PANTHER" id="PTHR34204">
    <property type="entry name" value="RNA-BINDING ASCH DOMAIN PROTEIN"/>
    <property type="match status" value="1"/>
</dbReference>
<evidence type="ECO:0000313" key="3">
    <source>
        <dbReference type="Proteomes" id="UP001146793"/>
    </source>
</evidence>
<gene>
    <name evidence="2" type="ORF">M0812_27060</name>
</gene>